<dbReference type="SUPFAM" id="SSF53448">
    <property type="entry name" value="Nucleotide-diphospho-sugar transferases"/>
    <property type="match status" value="1"/>
</dbReference>
<dbReference type="Pfam" id="PF00535">
    <property type="entry name" value="Glycos_transf_2"/>
    <property type="match status" value="1"/>
</dbReference>
<gene>
    <name evidence="2" type="ORF">GCM10022422_19370</name>
</gene>
<proteinExistence type="predicted"/>
<dbReference type="Proteomes" id="UP001501367">
    <property type="component" value="Unassembled WGS sequence"/>
</dbReference>
<comment type="caution">
    <text evidence="2">The sequence shown here is derived from an EMBL/GenBank/DDBJ whole genome shotgun (WGS) entry which is preliminary data.</text>
</comment>
<accession>A0ABP7FDH4</accession>
<evidence type="ECO:0000313" key="2">
    <source>
        <dbReference type="EMBL" id="GAA3736418.1"/>
    </source>
</evidence>
<name>A0ABP7FDH4_9FLAO</name>
<evidence type="ECO:0000313" key="3">
    <source>
        <dbReference type="Proteomes" id="UP001501367"/>
    </source>
</evidence>
<dbReference type="Gene3D" id="3.90.550.10">
    <property type="entry name" value="Spore Coat Polysaccharide Biosynthesis Protein SpsA, Chain A"/>
    <property type="match status" value="1"/>
</dbReference>
<dbReference type="PANTHER" id="PTHR22916">
    <property type="entry name" value="GLYCOSYLTRANSFERASE"/>
    <property type="match status" value="1"/>
</dbReference>
<dbReference type="CDD" id="cd00761">
    <property type="entry name" value="Glyco_tranf_GTA_type"/>
    <property type="match status" value="1"/>
</dbReference>
<feature type="domain" description="Glycosyltransferase 2-like" evidence="1">
    <location>
        <begin position="25"/>
        <end position="131"/>
    </location>
</feature>
<sequence length="345" mass="40948">MIRKAASKELSCFENINLMNEPKVSVIIPTYNRAHIISETLDSILNQTYQNWECIIVDDGSNDNTENIINKYLKNDNRFKFYRRPDDRLKGANACRNYGIENSCGTYIMFLDSDDICESFCLEERAGIVANDLSIDLLIRDGAFLIDEVKQSYSINKDPELKNNENYLMMFLSYNTPWQTTAVLYKKSSIRNCWFDEKLKRFQDLSFNIRVLSQPKELKIHRDYKIDNYYRQDDEKVVKNNFIGNMYESFVVFHQVHINLFENKIYKGDFRRFNCKIIYQFVIPYFYQNRKASNRFLFWTVKSNIYSLSQKLTLIILLIVLNTSLYKIKGIGMYQLRNKIKSFAN</sequence>
<dbReference type="PANTHER" id="PTHR22916:SF3">
    <property type="entry name" value="UDP-GLCNAC:BETAGAL BETA-1,3-N-ACETYLGLUCOSAMINYLTRANSFERASE-LIKE PROTEIN 1"/>
    <property type="match status" value="1"/>
</dbReference>
<reference evidence="3" key="1">
    <citation type="journal article" date="2019" name="Int. J. Syst. Evol. Microbiol.">
        <title>The Global Catalogue of Microorganisms (GCM) 10K type strain sequencing project: providing services to taxonomists for standard genome sequencing and annotation.</title>
        <authorList>
            <consortium name="The Broad Institute Genomics Platform"/>
            <consortium name="The Broad Institute Genome Sequencing Center for Infectious Disease"/>
            <person name="Wu L."/>
            <person name="Ma J."/>
        </authorList>
    </citation>
    <scope>NUCLEOTIDE SEQUENCE [LARGE SCALE GENOMIC DNA]</scope>
    <source>
        <strain evidence="3">JCM 17336</strain>
    </source>
</reference>
<dbReference type="RefSeq" id="WP_345158314.1">
    <property type="nucleotide sequence ID" value="NZ_BAABDT010000003.1"/>
</dbReference>
<evidence type="ECO:0000259" key="1">
    <source>
        <dbReference type="Pfam" id="PF00535"/>
    </source>
</evidence>
<dbReference type="InterPro" id="IPR029044">
    <property type="entry name" value="Nucleotide-diphossugar_trans"/>
</dbReference>
<dbReference type="InterPro" id="IPR001173">
    <property type="entry name" value="Glyco_trans_2-like"/>
</dbReference>
<keyword evidence="3" id="KW-1185">Reference proteome</keyword>
<protein>
    <submittedName>
        <fullName evidence="2">Glycosyltransferase family 2 protein</fullName>
    </submittedName>
</protein>
<dbReference type="EMBL" id="BAABDT010000003">
    <property type="protein sequence ID" value="GAA3736418.1"/>
    <property type="molecule type" value="Genomic_DNA"/>
</dbReference>
<organism evidence="2 3">
    <name type="scientific">Flavobacterium ginsengisoli</name>
    <dbReference type="NCBI Taxonomy" id="871694"/>
    <lineage>
        <taxon>Bacteria</taxon>
        <taxon>Pseudomonadati</taxon>
        <taxon>Bacteroidota</taxon>
        <taxon>Flavobacteriia</taxon>
        <taxon>Flavobacteriales</taxon>
        <taxon>Flavobacteriaceae</taxon>
        <taxon>Flavobacterium</taxon>
    </lineage>
</organism>